<dbReference type="InterPro" id="IPR042755">
    <property type="entry name" value="COP1"/>
</dbReference>
<dbReference type="PROSITE" id="PS50082">
    <property type="entry name" value="WD_REPEATS_2"/>
    <property type="match status" value="2"/>
</dbReference>
<dbReference type="GO" id="GO:0061630">
    <property type="term" value="F:ubiquitin protein ligase activity"/>
    <property type="evidence" value="ECO:0007669"/>
    <property type="project" value="InterPro"/>
</dbReference>
<dbReference type="GO" id="GO:0008270">
    <property type="term" value="F:zinc ion binding"/>
    <property type="evidence" value="ECO:0007669"/>
    <property type="project" value="UniProtKB-KW"/>
</dbReference>
<dbReference type="InterPro" id="IPR015943">
    <property type="entry name" value="WD40/YVTN_repeat-like_dom_sf"/>
</dbReference>
<dbReference type="InterPro" id="IPR036322">
    <property type="entry name" value="WD40_repeat_dom_sf"/>
</dbReference>
<evidence type="ECO:0000256" key="8">
    <source>
        <dbReference type="SAM" id="MobiDB-lite"/>
    </source>
</evidence>
<dbReference type="Proteomes" id="UP001465755">
    <property type="component" value="Unassembled WGS sequence"/>
</dbReference>
<keyword evidence="3" id="KW-0677">Repeat</keyword>
<dbReference type="InterPro" id="IPR001680">
    <property type="entry name" value="WD40_rpt"/>
</dbReference>
<keyword evidence="2" id="KW-0479">Metal-binding</keyword>
<comment type="caution">
    <text evidence="10">The sequence shown here is derived from an EMBL/GenBank/DDBJ whole genome shotgun (WGS) entry which is preliminary data.</text>
</comment>
<reference evidence="10 11" key="1">
    <citation type="journal article" date="2024" name="Nat. Commun.">
        <title>Phylogenomics reveals the evolutionary origins of lichenization in chlorophyte algae.</title>
        <authorList>
            <person name="Puginier C."/>
            <person name="Libourel C."/>
            <person name="Otte J."/>
            <person name="Skaloud P."/>
            <person name="Haon M."/>
            <person name="Grisel S."/>
            <person name="Petersen M."/>
            <person name="Berrin J.G."/>
            <person name="Delaux P.M."/>
            <person name="Dal Grande F."/>
            <person name="Keller J."/>
        </authorList>
    </citation>
    <scope>NUCLEOTIDE SEQUENCE [LARGE SCALE GENOMIC DNA]</scope>
    <source>
        <strain evidence="10 11">SAG 2036</strain>
    </source>
</reference>
<keyword evidence="1 7" id="KW-0853">WD repeat</keyword>
<dbReference type="SMART" id="SM00184">
    <property type="entry name" value="RING"/>
    <property type="match status" value="1"/>
</dbReference>
<dbReference type="InterPro" id="IPR017907">
    <property type="entry name" value="Znf_RING_CS"/>
</dbReference>
<dbReference type="Pfam" id="PF00400">
    <property type="entry name" value="WD40"/>
    <property type="match status" value="3"/>
</dbReference>
<feature type="domain" description="RING-type" evidence="9">
    <location>
        <begin position="28"/>
        <end position="66"/>
    </location>
</feature>
<dbReference type="InterPro" id="IPR013083">
    <property type="entry name" value="Znf_RING/FYVE/PHD"/>
</dbReference>
<evidence type="ECO:0000256" key="5">
    <source>
        <dbReference type="ARBA" id="ARBA00022833"/>
    </source>
</evidence>
<evidence type="ECO:0000313" key="11">
    <source>
        <dbReference type="Proteomes" id="UP001465755"/>
    </source>
</evidence>
<dbReference type="EMBL" id="JALJOQ010000044">
    <property type="protein sequence ID" value="KAK9805364.1"/>
    <property type="molecule type" value="Genomic_DNA"/>
</dbReference>
<dbReference type="InterPro" id="IPR019775">
    <property type="entry name" value="WD40_repeat_CS"/>
</dbReference>
<dbReference type="PANTHER" id="PTHR44080">
    <property type="entry name" value="E3 UBIQUITIN-PROTEIN LIGASE COP1"/>
    <property type="match status" value="1"/>
</dbReference>
<dbReference type="SUPFAM" id="SSF50978">
    <property type="entry name" value="WD40 repeat-like"/>
    <property type="match status" value="1"/>
</dbReference>
<evidence type="ECO:0000313" key="10">
    <source>
        <dbReference type="EMBL" id="KAK9805364.1"/>
    </source>
</evidence>
<feature type="repeat" description="WD" evidence="7">
    <location>
        <begin position="387"/>
        <end position="429"/>
    </location>
</feature>
<evidence type="ECO:0000256" key="4">
    <source>
        <dbReference type="ARBA" id="ARBA00022771"/>
    </source>
</evidence>
<evidence type="ECO:0000259" key="9">
    <source>
        <dbReference type="PROSITE" id="PS50089"/>
    </source>
</evidence>
<accession>A0AAW1PC51</accession>
<feature type="region of interest" description="Disordered" evidence="8">
    <location>
        <begin position="233"/>
        <end position="270"/>
    </location>
</feature>
<dbReference type="PROSITE" id="PS00678">
    <property type="entry name" value="WD_REPEATS_1"/>
    <property type="match status" value="1"/>
</dbReference>
<keyword evidence="4 6" id="KW-0863">Zinc-finger</keyword>
<dbReference type="CDD" id="cd00200">
    <property type="entry name" value="WD40"/>
    <property type="match status" value="1"/>
</dbReference>
<evidence type="ECO:0000256" key="1">
    <source>
        <dbReference type="ARBA" id="ARBA00022574"/>
    </source>
</evidence>
<feature type="repeat" description="WD" evidence="7">
    <location>
        <begin position="473"/>
        <end position="513"/>
    </location>
</feature>
<keyword evidence="5" id="KW-0862">Zinc</keyword>
<dbReference type="PROSITE" id="PS00518">
    <property type="entry name" value="ZF_RING_1"/>
    <property type="match status" value="1"/>
</dbReference>
<evidence type="ECO:0000256" key="7">
    <source>
        <dbReference type="PROSITE-ProRule" id="PRU00221"/>
    </source>
</evidence>
<dbReference type="SMART" id="SM00320">
    <property type="entry name" value="WD40"/>
    <property type="match status" value="7"/>
</dbReference>
<dbReference type="Pfam" id="PF13923">
    <property type="entry name" value="zf-C3HC4_2"/>
    <property type="match status" value="1"/>
</dbReference>
<keyword evidence="11" id="KW-1185">Reference proteome</keyword>
<protein>
    <recommendedName>
        <fullName evidence="9">RING-type domain-containing protein</fullName>
    </recommendedName>
</protein>
<evidence type="ECO:0000256" key="3">
    <source>
        <dbReference type="ARBA" id="ARBA00022737"/>
    </source>
</evidence>
<feature type="compositionally biased region" description="Polar residues" evidence="8">
    <location>
        <begin position="249"/>
        <end position="269"/>
    </location>
</feature>
<dbReference type="AlphaFoldDB" id="A0AAW1PC51"/>
<dbReference type="CDD" id="cd16504">
    <property type="entry name" value="RING-HC_COP1"/>
    <property type="match status" value="1"/>
</dbReference>
<proteinExistence type="predicted"/>
<dbReference type="PANTHER" id="PTHR44080:SF1">
    <property type="entry name" value="E3 UBIQUITIN-PROTEIN LIGASE COP1"/>
    <property type="match status" value="1"/>
</dbReference>
<evidence type="ECO:0000256" key="2">
    <source>
        <dbReference type="ARBA" id="ARBA00022723"/>
    </source>
</evidence>
<dbReference type="PRINTS" id="PR00320">
    <property type="entry name" value="GPROTEINBRPT"/>
</dbReference>
<dbReference type="InterPro" id="IPR020472">
    <property type="entry name" value="WD40_PAC1"/>
</dbReference>
<organism evidence="10 11">
    <name type="scientific">Symbiochloris irregularis</name>
    <dbReference type="NCBI Taxonomy" id="706552"/>
    <lineage>
        <taxon>Eukaryota</taxon>
        <taxon>Viridiplantae</taxon>
        <taxon>Chlorophyta</taxon>
        <taxon>core chlorophytes</taxon>
        <taxon>Trebouxiophyceae</taxon>
        <taxon>Trebouxiales</taxon>
        <taxon>Trebouxiaceae</taxon>
        <taxon>Symbiochloris</taxon>
    </lineage>
</organism>
<gene>
    <name evidence="10" type="ORF">WJX73_007166</name>
</gene>
<evidence type="ECO:0000256" key="6">
    <source>
        <dbReference type="PROSITE-ProRule" id="PRU00175"/>
    </source>
</evidence>
<dbReference type="GO" id="GO:0043161">
    <property type="term" value="P:proteasome-mediated ubiquitin-dependent protein catabolic process"/>
    <property type="evidence" value="ECO:0007669"/>
    <property type="project" value="TreeGrafter"/>
</dbReference>
<dbReference type="InterPro" id="IPR001841">
    <property type="entry name" value="Znf_RING"/>
</dbReference>
<name>A0AAW1PC51_9CHLO</name>
<sequence length="603" mass="65545">MGERVGLELPELGQSRASAGLIAGEFECSICKSTLQDPFVTSCGHTFCYACLNTHLQHKNVCPACSSYLSKDHAFPNFLLGKVSKQVATEQGAANKAKHKLQDILQDAAPSLQAAEVEALLRVLTDRKQDLQQQQQVGSLELLRHFLQHSREHKAQRLQDLQGDLQILDQDIARLQQSSSAIGSAGPYQAHLTEGAGRVLAIKSLQDSLQQGLSLQQLLWSLASQANAGYVQHRLSDDEESSEMAPRQAPQTETYRSFTNPPATTSTSAHAIRVSKRRLASQLKVITHISQTGTRQSTSILSSIDFDRDALHFATAGVSKRISIYDFEAVVGNAGATTHRPTSELLTRSKLSCLAWSAGEAAHMISSDYEGLITLWDVASGNAVSEYEAHERRIWSIDFCKPSPDVFASGSDDGCVRVWSTQLASHVSQIPVKANVCCVSFSPTSAHSLAVASADHNVHLYDLRAPGTPVHVFSGHRKAVSHVQFNGQEQVVSASTDSTLRLWDMRDHAPVRTYSGHVNEKNFVGLSVNGDFIACGSETNEVFVYHSTMSKPLTHRLFAPPAAQTPAQQDASQFISAVAWRPASTTLLAASSQGAIRVMQLSE</sequence>
<dbReference type="SUPFAM" id="SSF57850">
    <property type="entry name" value="RING/U-box"/>
    <property type="match status" value="1"/>
</dbReference>
<dbReference type="Gene3D" id="3.30.40.10">
    <property type="entry name" value="Zinc/RING finger domain, C3HC4 (zinc finger)"/>
    <property type="match status" value="1"/>
</dbReference>
<dbReference type="Gene3D" id="2.130.10.10">
    <property type="entry name" value="YVTN repeat-like/Quinoprotein amine dehydrogenase"/>
    <property type="match status" value="1"/>
</dbReference>
<dbReference type="PROSITE" id="PS50294">
    <property type="entry name" value="WD_REPEATS_REGION"/>
    <property type="match status" value="2"/>
</dbReference>
<dbReference type="PROSITE" id="PS50089">
    <property type="entry name" value="ZF_RING_2"/>
    <property type="match status" value="1"/>
</dbReference>